<comment type="caution">
    <text evidence="1">The sequence shown here is derived from an EMBL/GenBank/DDBJ whole genome shotgun (WGS) entry which is preliminary data.</text>
</comment>
<dbReference type="InterPro" id="IPR016084">
    <property type="entry name" value="Haem_Oase-like_multi-hlx"/>
</dbReference>
<dbReference type="Gene3D" id="1.20.910.10">
    <property type="entry name" value="Heme oxygenase-like"/>
    <property type="match status" value="1"/>
</dbReference>
<dbReference type="EMBL" id="NRDI02000001">
    <property type="protein sequence ID" value="KAI1520863.1"/>
    <property type="molecule type" value="Genomic_DNA"/>
</dbReference>
<dbReference type="SUPFAM" id="SSF48613">
    <property type="entry name" value="Heme oxygenase-like"/>
    <property type="match status" value="1"/>
</dbReference>
<reference evidence="1 3" key="1">
    <citation type="journal article" date="2018" name="BMC Genomics">
        <title>Comparative genomics of the wheat fungal pathogen Pyrenophora tritici-repentis reveals chromosomal variations and genome plasticity.</title>
        <authorList>
            <person name="Moolhuijzen P."/>
            <person name="See P.T."/>
            <person name="Hane J.K."/>
            <person name="Shi G."/>
            <person name="Liu Z."/>
            <person name="Oliver R.P."/>
            <person name="Moffat C.S."/>
        </authorList>
    </citation>
    <scope>NUCLEOTIDE SEQUENCE [LARGE SCALE GENOMIC DNA]</scope>
    <source>
        <strain evidence="1">M4</strain>
    </source>
</reference>
<evidence type="ECO:0000313" key="2">
    <source>
        <dbReference type="EMBL" id="KAI1520863.1"/>
    </source>
</evidence>
<dbReference type="CDD" id="cd19357">
    <property type="entry name" value="TenA_E_At3g16990-like"/>
    <property type="match status" value="1"/>
</dbReference>
<evidence type="ECO:0000313" key="1">
    <source>
        <dbReference type="EMBL" id="KAF7577093.1"/>
    </source>
</evidence>
<reference evidence="4" key="4">
    <citation type="journal article" date="2022" name="Microb. Genom.">
        <title>A global pangenome for the wheat fungal pathogen Pyrenophora tritici-repentis and prediction of effector protein structural homology.</title>
        <authorList>
            <person name="Moolhuijzen P.M."/>
            <person name="See P.T."/>
            <person name="Shi G."/>
            <person name="Powell H.R."/>
            <person name="Cockram J."/>
            <person name="Jorgensen L.N."/>
            <person name="Benslimane H."/>
            <person name="Strelkov S.E."/>
            <person name="Turner J."/>
            <person name="Liu Z."/>
            <person name="Moffat C.S."/>
        </authorList>
    </citation>
    <scope>NUCLEOTIDE SEQUENCE [LARGE SCALE GENOMIC DNA]</scope>
</reference>
<reference evidence="2" key="2">
    <citation type="submission" date="2021-05" db="EMBL/GenBank/DDBJ databases">
        <authorList>
            <person name="Moolhuijzen P.M."/>
            <person name="Moffat C.S."/>
        </authorList>
    </citation>
    <scope>NUCLEOTIDE SEQUENCE</scope>
    <source>
        <strain evidence="2">86-124</strain>
    </source>
</reference>
<dbReference type="InterPro" id="IPR053261">
    <property type="entry name" value="Polyketide-peptide_reg"/>
</dbReference>
<dbReference type="OMA" id="AEWLAND"/>
<proteinExistence type="predicted"/>
<keyword evidence="4" id="KW-1185">Reference proteome</keyword>
<dbReference type="PANTHER" id="PTHR41813:SF2">
    <property type="entry name" value="REGULATOR PAB1642, PUTATIVE (AFU_ORTHOLOGUE AFUA_3G11955)-RELATED"/>
    <property type="match status" value="1"/>
</dbReference>
<evidence type="ECO:0000313" key="3">
    <source>
        <dbReference type="Proteomes" id="UP000245464"/>
    </source>
</evidence>
<accession>A0A2W1GC66</accession>
<dbReference type="Proteomes" id="UP000245464">
    <property type="component" value="Chromosome 1"/>
</dbReference>
<reference evidence="2" key="3">
    <citation type="journal article" date="2022" name="bioRxiv">
        <title>A global pangenome for the wheat fungal pathogen Pyrenophora tritici-repentis and prediction of effector protein structural homology.</title>
        <authorList>
            <person name="Moolhuijzen P."/>
            <person name="See P.T."/>
            <person name="Shi G."/>
            <person name="Powell H.R."/>
            <person name="Cockram J."/>
            <person name="Jorgensen L.N."/>
            <person name="Benslimane H."/>
            <person name="Strelkov S.E."/>
            <person name="Turner J."/>
            <person name="Liu Z."/>
            <person name="Moffat C.S."/>
        </authorList>
    </citation>
    <scope>NUCLEOTIDE SEQUENCE</scope>
    <source>
        <strain evidence="2">86-124</strain>
    </source>
</reference>
<dbReference type="AlphaFoldDB" id="A0A2W1GC66"/>
<dbReference type="EMBL" id="NQIK02000001">
    <property type="protein sequence ID" value="KAF7577093.1"/>
    <property type="molecule type" value="Genomic_DNA"/>
</dbReference>
<name>A0A2W1GC66_9PLEO</name>
<dbReference type="PANTHER" id="PTHR41813">
    <property type="entry name" value="REGULATOR PAB1642, PUTATIVE (AFU_ORTHOLOGUE AFUA_3G11955)-RELATED"/>
    <property type="match status" value="1"/>
</dbReference>
<dbReference type="OrthoDB" id="37730at2759"/>
<dbReference type="Proteomes" id="UP000249757">
    <property type="component" value="Unassembled WGS sequence"/>
</dbReference>
<sequence length="353" mass="39829">MSKHHPGSWVAHSKADIDPTDLPWALTTHLLAINHQQFLRATKDPFLERAAKGTLPKPLIAQWLANDRQYLQGYLSTISNTLNLIRSTHKPTTAPGAEPEIETRLISWLEAGIKNGEREMRLFQEVAEIYNIDIHPSPLPDNIKSEGLRRYEALFANVASQAPNPFIPWLEGVVLLWSTEKVYYDAWSWARRQDSQSLPRNYENDQDGGAMRREFIPNWSNRDFMMFVEQLERILNEGVTSAVNRNEESWTSVKSRADPIWRALLDAEEAFWPVVPGGEGSLVEPGVRRGADGKMDGTTLRSTGDDEVLNEKQGVRAGDITTLHSNEHGGAIMDEKHRVQGGDVKWNGHVPLV</sequence>
<organism evidence="1 3">
    <name type="scientific">Pyrenophora tritici-repentis</name>
    <dbReference type="NCBI Taxonomy" id="45151"/>
    <lineage>
        <taxon>Eukaryota</taxon>
        <taxon>Fungi</taxon>
        <taxon>Dikarya</taxon>
        <taxon>Ascomycota</taxon>
        <taxon>Pezizomycotina</taxon>
        <taxon>Dothideomycetes</taxon>
        <taxon>Pleosporomycetidae</taxon>
        <taxon>Pleosporales</taxon>
        <taxon>Pleosporineae</taxon>
        <taxon>Pleosporaceae</taxon>
        <taxon>Pyrenophora</taxon>
    </lineage>
</organism>
<evidence type="ECO:0000313" key="4">
    <source>
        <dbReference type="Proteomes" id="UP000249757"/>
    </source>
</evidence>
<protein>
    <submittedName>
        <fullName evidence="2">TENA/THI-4/PQQC protein</fullName>
    </submittedName>
    <submittedName>
        <fullName evidence="1">TenA, putative transcription activator</fullName>
    </submittedName>
</protein>
<gene>
    <name evidence="2" type="ORF">Ptr86124_001231</name>
    <name evidence="1" type="ORF">PtrM4_013330</name>
</gene>